<name>A0ABX6F118_KLUMA</name>
<dbReference type="PANTHER" id="PTHR21708">
    <property type="entry name" value="PROBABLE 2-DEHYDROPANTOATE 2-REDUCTASE"/>
    <property type="match status" value="1"/>
</dbReference>
<evidence type="ECO:0000259" key="2">
    <source>
        <dbReference type="Pfam" id="PF02558"/>
    </source>
</evidence>
<dbReference type="Pfam" id="PF02558">
    <property type="entry name" value="ApbA"/>
    <property type="match status" value="1"/>
</dbReference>
<evidence type="ECO:0000256" key="1">
    <source>
        <dbReference type="SAM" id="Phobius"/>
    </source>
</evidence>
<dbReference type="InterPro" id="IPR013752">
    <property type="entry name" value="KPA_reductase"/>
</dbReference>
<dbReference type="Gene3D" id="1.10.1040.10">
    <property type="entry name" value="N-(1-d-carboxylethyl)-l-norvaline Dehydrogenase, domain 2"/>
    <property type="match status" value="1"/>
</dbReference>
<feature type="domain" description="Ketopantoate reductase C-terminal" evidence="3">
    <location>
        <begin position="214"/>
        <end position="339"/>
    </location>
</feature>
<evidence type="ECO:0000259" key="3">
    <source>
        <dbReference type="Pfam" id="PF08546"/>
    </source>
</evidence>
<keyword evidence="1" id="KW-0812">Transmembrane</keyword>
<feature type="transmembrane region" description="Helical" evidence="1">
    <location>
        <begin position="12"/>
        <end position="34"/>
    </location>
</feature>
<evidence type="ECO:0000313" key="5">
    <source>
        <dbReference type="Proteomes" id="UP000422736"/>
    </source>
</evidence>
<evidence type="ECO:0000313" key="4">
    <source>
        <dbReference type="EMBL" id="QGN17038.1"/>
    </source>
</evidence>
<dbReference type="SUPFAM" id="SSF48179">
    <property type="entry name" value="6-phosphogluconate dehydrogenase C-terminal domain-like"/>
    <property type="match status" value="1"/>
</dbReference>
<keyword evidence="5" id="KW-1185">Reference proteome</keyword>
<sequence length="362" mass="40667">MNSSTSSEITNVNALIIGAGGVGVITAYSLYFGGKCNVSLVTRSDYEHVSEFGYKIDSCDYGEIRDWKPHNLFKTVEHAAASGKFFDYIIITTKNIPDGPKDSTVHAILKPVIESNSRVEDSRVTNVVLIQNGIDIEKEVLENFDKSTFHLSLLSGVQLIASTKIGPGHIVQKGKDHVSFGAFNKNDDIAIGQAKKLVELYHNEPHNTCLFDEDVRYTRWKKLLYNAAINTTTALVGLDVPRCFEFSTDKKATEYELFRPAMEEIISIAASENVIVEKELVDFFNDVTRNIMYKPSMCVDLENGRLMELEVILGNPIRIAKEKGIRTPTLSVLYNLLYLIQNKLKEQKKIIEFDEETLKLVS</sequence>
<feature type="domain" description="Ketopantoate reductase N-terminal" evidence="2">
    <location>
        <begin position="15"/>
        <end position="184"/>
    </location>
</feature>
<dbReference type="InterPro" id="IPR008927">
    <property type="entry name" value="6-PGluconate_DH-like_C_sf"/>
</dbReference>
<dbReference type="InterPro" id="IPR036291">
    <property type="entry name" value="NAD(P)-bd_dom_sf"/>
</dbReference>
<accession>A0ABX6F118</accession>
<dbReference type="InterPro" id="IPR013332">
    <property type="entry name" value="KPR_N"/>
</dbReference>
<dbReference type="InterPro" id="IPR051402">
    <property type="entry name" value="KPR-Related"/>
</dbReference>
<dbReference type="Pfam" id="PF08546">
    <property type="entry name" value="ApbA_C"/>
    <property type="match status" value="1"/>
</dbReference>
<dbReference type="InterPro" id="IPR013328">
    <property type="entry name" value="6PGD_dom2"/>
</dbReference>
<proteinExistence type="predicted"/>
<reference evidence="4 5" key="1">
    <citation type="submission" date="2016-03" db="EMBL/GenBank/DDBJ databases">
        <title>How can Kluyveromyces marxianus grow so fast - potential evolutionary course in Saccharomyces Complex revealed by comparative genomics.</title>
        <authorList>
            <person name="Mo W."/>
            <person name="Lu W."/>
            <person name="Yang X."/>
            <person name="Qi J."/>
            <person name="Lv H."/>
        </authorList>
    </citation>
    <scope>NUCLEOTIDE SEQUENCE [LARGE SCALE GENOMIC DNA]</scope>
    <source>
        <strain evidence="4 5">FIM1</strain>
    </source>
</reference>
<dbReference type="Gene3D" id="3.40.50.720">
    <property type="entry name" value="NAD(P)-binding Rossmann-like Domain"/>
    <property type="match status" value="1"/>
</dbReference>
<keyword evidence="1" id="KW-1133">Transmembrane helix</keyword>
<dbReference type="SUPFAM" id="SSF51735">
    <property type="entry name" value="NAD(P)-binding Rossmann-fold domains"/>
    <property type="match status" value="1"/>
</dbReference>
<protein>
    <submittedName>
        <fullName evidence="4">YDL144C</fullName>
    </submittedName>
</protein>
<keyword evidence="1" id="KW-0472">Membrane</keyword>
<reference evidence="4 5" key="2">
    <citation type="submission" date="2019-11" db="EMBL/GenBank/DDBJ databases">
        <authorList>
            <person name="Lu H."/>
        </authorList>
    </citation>
    <scope>NUCLEOTIDE SEQUENCE [LARGE SCALE GENOMIC DNA]</scope>
    <source>
        <strain evidence="4 5">FIM1</strain>
    </source>
</reference>
<dbReference type="EMBL" id="CP015059">
    <property type="protein sequence ID" value="QGN17038.1"/>
    <property type="molecule type" value="Genomic_DNA"/>
</dbReference>
<organism evidence="4 5">
    <name type="scientific">Kluyveromyces marxianus</name>
    <name type="common">Yeast</name>
    <name type="synonym">Candida kefyr</name>
    <dbReference type="NCBI Taxonomy" id="4911"/>
    <lineage>
        <taxon>Eukaryota</taxon>
        <taxon>Fungi</taxon>
        <taxon>Dikarya</taxon>
        <taxon>Ascomycota</taxon>
        <taxon>Saccharomycotina</taxon>
        <taxon>Saccharomycetes</taxon>
        <taxon>Saccharomycetales</taxon>
        <taxon>Saccharomycetaceae</taxon>
        <taxon>Kluyveromyces</taxon>
    </lineage>
</organism>
<gene>
    <name evidence="4" type="ORF">FIM1_3767</name>
</gene>
<dbReference type="PANTHER" id="PTHR21708:SF30">
    <property type="entry name" value="2-DEHYDROPANTOATE 2-REDUCTASE-RELATED"/>
    <property type="match status" value="1"/>
</dbReference>
<dbReference type="Proteomes" id="UP000422736">
    <property type="component" value="Chromosome 6"/>
</dbReference>